<organism evidence="1 2">
    <name type="scientific">Gigaspora margarita</name>
    <dbReference type="NCBI Taxonomy" id="4874"/>
    <lineage>
        <taxon>Eukaryota</taxon>
        <taxon>Fungi</taxon>
        <taxon>Fungi incertae sedis</taxon>
        <taxon>Mucoromycota</taxon>
        <taxon>Glomeromycotina</taxon>
        <taxon>Glomeromycetes</taxon>
        <taxon>Diversisporales</taxon>
        <taxon>Gigasporaceae</taxon>
        <taxon>Gigaspora</taxon>
    </lineage>
</organism>
<accession>A0ABN7XI39</accession>
<keyword evidence="2" id="KW-1185">Reference proteome</keyword>
<feature type="non-terminal residue" evidence="1">
    <location>
        <position position="54"/>
    </location>
</feature>
<evidence type="ECO:0000313" key="1">
    <source>
        <dbReference type="EMBL" id="CAG8854081.1"/>
    </source>
</evidence>
<sequence>MTTKFFEKLSSNLSDLLLSGNEHNVIIEVDIAYENGVKTIKKTNILIETFDIII</sequence>
<dbReference type="EMBL" id="CAJVQB010133087">
    <property type="protein sequence ID" value="CAG8854081.1"/>
    <property type="molecule type" value="Genomic_DNA"/>
</dbReference>
<dbReference type="Proteomes" id="UP000789901">
    <property type="component" value="Unassembled WGS sequence"/>
</dbReference>
<proteinExistence type="predicted"/>
<gene>
    <name evidence="1" type="ORF">GMARGA_LOCUS42902</name>
</gene>
<comment type="caution">
    <text evidence="1">The sequence shown here is derived from an EMBL/GenBank/DDBJ whole genome shotgun (WGS) entry which is preliminary data.</text>
</comment>
<reference evidence="1 2" key="1">
    <citation type="submission" date="2021-06" db="EMBL/GenBank/DDBJ databases">
        <authorList>
            <person name="Kallberg Y."/>
            <person name="Tangrot J."/>
            <person name="Rosling A."/>
        </authorList>
    </citation>
    <scope>NUCLEOTIDE SEQUENCE [LARGE SCALE GENOMIC DNA]</scope>
    <source>
        <strain evidence="1 2">120-4 pot B 10/14</strain>
    </source>
</reference>
<feature type="non-terminal residue" evidence="1">
    <location>
        <position position="1"/>
    </location>
</feature>
<name>A0ABN7XI39_GIGMA</name>
<protein>
    <submittedName>
        <fullName evidence="1">1640_t:CDS:1</fullName>
    </submittedName>
</protein>
<evidence type="ECO:0000313" key="2">
    <source>
        <dbReference type="Proteomes" id="UP000789901"/>
    </source>
</evidence>